<dbReference type="CDD" id="cd01630">
    <property type="entry name" value="HAD_KDO-like"/>
    <property type="match status" value="1"/>
</dbReference>
<comment type="subunit">
    <text evidence="3">Homotetramer.</text>
</comment>
<feature type="binding site" evidence="7">
    <location>
        <position position="23"/>
    </location>
    <ligand>
        <name>substrate</name>
    </ligand>
</feature>
<sequence>MNEISPENIDRLAKIKLFLMDVDGTMTDGRIHYNDEWIESKAFDVTDGFGIYVLQLYSIKTGIITGRKSRIVTERAKELNIQIVRQGRVKKEHTFNEIIAEEGLDSSQVAYIADDLFDLPVLMQVGFSAAPADAHAEVKDRVHFVSDRKGGRGAVRQVCELILKAQGHWEDLMRNFIPDY</sequence>
<dbReference type="Proteomes" id="UP000319619">
    <property type="component" value="Unassembled WGS sequence"/>
</dbReference>
<dbReference type="InterPro" id="IPR050793">
    <property type="entry name" value="CMP-NeuNAc_synthase"/>
</dbReference>
<evidence type="ECO:0000313" key="8">
    <source>
        <dbReference type="EMBL" id="TKJ41907.1"/>
    </source>
</evidence>
<keyword evidence="6 7" id="KW-0460">Magnesium</keyword>
<dbReference type="PANTHER" id="PTHR21485:SF3">
    <property type="entry name" value="N-ACYLNEURAMINATE CYTIDYLYLTRANSFERASE"/>
    <property type="match status" value="1"/>
</dbReference>
<comment type="similarity">
    <text evidence="2">Belongs to the KdsC family.</text>
</comment>
<protein>
    <submittedName>
        <fullName evidence="8">Phenylphosphate carboxylase subunit delta</fullName>
    </submittedName>
</protein>
<evidence type="ECO:0000256" key="7">
    <source>
        <dbReference type="PIRSR" id="PIRSR006118-2"/>
    </source>
</evidence>
<comment type="caution">
    <text evidence="8">The sequence shown here is derived from an EMBL/GenBank/DDBJ whole genome shotgun (WGS) entry which is preliminary data.</text>
</comment>
<dbReference type="InterPro" id="IPR010023">
    <property type="entry name" value="KdsC_fam"/>
</dbReference>
<dbReference type="Pfam" id="PF08282">
    <property type="entry name" value="Hydrolase_3"/>
    <property type="match status" value="1"/>
</dbReference>
<evidence type="ECO:0000256" key="2">
    <source>
        <dbReference type="ARBA" id="ARBA00005893"/>
    </source>
</evidence>
<dbReference type="AlphaFoldDB" id="A0A532V4H7"/>
<reference evidence="8 9" key="1">
    <citation type="submission" date="2017-06" db="EMBL/GenBank/DDBJ databases">
        <title>Novel microbial phyla capable of carbon fixation and sulfur reduction in deep-sea sediments.</title>
        <authorList>
            <person name="Huang J."/>
            <person name="Baker B."/>
            <person name="Wang Y."/>
        </authorList>
    </citation>
    <scope>NUCLEOTIDE SEQUENCE [LARGE SCALE GENOMIC DNA]</scope>
    <source>
        <strain evidence="8">B3_LCP</strain>
    </source>
</reference>
<organism evidence="8 9">
    <name type="scientific">candidate division LCP-89 bacterium B3_LCP</name>
    <dbReference type="NCBI Taxonomy" id="2012998"/>
    <lineage>
        <taxon>Bacteria</taxon>
        <taxon>Pseudomonadati</taxon>
        <taxon>Bacteria division LCP-89</taxon>
    </lineage>
</organism>
<dbReference type="NCBIfam" id="TIGR01670">
    <property type="entry name" value="KdsC-phosphatas"/>
    <property type="match status" value="1"/>
</dbReference>
<evidence type="ECO:0000256" key="1">
    <source>
        <dbReference type="ARBA" id="ARBA00001946"/>
    </source>
</evidence>
<feature type="binding site" evidence="7">
    <location>
        <position position="114"/>
    </location>
    <ligand>
        <name>Mg(2+)</name>
        <dbReference type="ChEBI" id="CHEBI:18420"/>
    </ligand>
</feature>
<name>A0A532V4H7_UNCL8</name>
<dbReference type="SFLD" id="SFLDS00003">
    <property type="entry name" value="Haloacid_Dehalogenase"/>
    <property type="match status" value="1"/>
</dbReference>
<evidence type="ECO:0000256" key="4">
    <source>
        <dbReference type="ARBA" id="ARBA00022723"/>
    </source>
</evidence>
<feature type="binding site" evidence="7">
    <location>
        <position position="21"/>
    </location>
    <ligand>
        <name>Mg(2+)</name>
        <dbReference type="ChEBI" id="CHEBI:18420"/>
    </ligand>
</feature>
<dbReference type="SFLD" id="SFLDG01138">
    <property type="entry name" value="C1.6.2:_Deoxy-d-mannose-octulo"/>
    <property type="match status" value="1"/>
</dbReference>
<dbReference type="InterPro" id="IPR036412">
    <property type="entry name" value="HAD-like_sf"/>
</dbReference>
<proteinExistence type="inferred from homology"/>
<evidence type="ECO:0000256" key="3">
    <source>
        <dbReference type="ARBA" id="ARBA00011881"/>
    </source>
</evidence>
<dbReference type="SFLD" id="SFLDG01136">
    <property type="entry name" value="C1.6:_Phosphoserine_Phosphatas"/>
    <property type="match status" value="1"/>
</dbReference>
<accession>A0A532V4H7</accession>
<evidence type="ECO:0000256" key="5">
    <source>
        <dbReference type="ARBA" id="ARBA00022801"/>
    </source>
</evidence>
<comment type="cofactor">
    <cofactor evidence="1 7">
        <name>Mg(2+)</name>
        <dbReference type="ChEBI" id="CHEBI:18420"/>
    </cofactor>
</comment>
<dbReference type="SUPFAM" id="SSF56784">
    <property type="entry name" value="HAD-like"/>
    <property type="match status" value="1"/>
</dbReference>
<dbReference type="Gene3D" id="3.40.50.1000">
    <property type="entry name" value="HAD superfamily/HAD-like"/>
    <property type="match status" value="1"/>
</dbReference>
<evidence type="ECO:0000256" key="6">
    <source>
        <dbReference type="ARBA" id="ARBA00022842"/>
    </source>
</evidence>
<dbReference type="PIRSF" id="PIRSF006118">
    <property type="entry name" value="KDO8-P_Ptase"/>
    <property type="match status" value="1"/>
</dbReference>
<evidence type="ECO:0000313" key="9">
    <source>
        <dbReference type="Proteomes" id="UP000319619"/>
    </source>
</evidence>
<gene>
    <name evidence="8" type="ORF">CEE37_04450</name>
</gene>
<dbReference type="EMBL" id="NJBN01000002">
    <property type="protein sequence ID" value="TKJ41907.1"/>
    <property type="molecule type" value="Genomic_DNA"/>
</dbReference>
<dbReference type="GO" id="GO:0008781">
    <property type="term" value="F:N-acylneuraminate cytidylyltransferase activity"/>
    <property type="evidence" value="ECO:0007669"/>
    <property type="project" value="TreeGrafter"/>
</dbReference>
<dbReference type="FunFam" id="3.40.50.1000:FF:000029">
    <property type="entry name" value="3-deoxy-D-manno-octulosonate 8-phosphate phosphatase KdsC"/>
    <property type="match status" value="1"/>
</dbReference>
<dbReference type="InterPro" id="IPR023214">
    <property type="entry name" value="HAD_sf"/>
</dbReference>
<dbReference type="GO" id="GO:0046872">
    <property type="term" value="F:metal ion binding"/>
    <property type="evidence" value="ECO:0007669"/>
    <property type="project" value="UniProtKB-KW"/>
</dbReference>
<dbReference type="GO" id="GO:0016788">
    <property type="term" value="F:hydrolase activity, acting on ester bonds"/>
    <property type="evidence" value="ECO:0007669"/>
    <property type="project" value="InterPro"/>
</dbReference>
<dbReference type="PANTHER" id="PTHR21485">
    <property type="entry name" value="HAD SUPERFAMILY MEMBERS CMAS AND KDSC"/>
    <property type="match status" value="1"/>
</dbReference>
<keyword evidence="5" id="KW-0378">Hydrolase</keyword>
<keyword evidence="4 7" id="KW-0479">Metal-binding</keyword>